<dbReference type="InterPro" id="IPR003594">
    <property type="entry name" value="HATPase_dom"/>
</dbReference>
<dbReference type="PANTHER" id="PTHR43156:SF2">
    <property type="entry name" value="STAGE II SPORULATION PROTEIN E"/>
    <property type="match status" value="1"/>
</dbReference>
<evidence type="ECO:0000313" key="5">
    <source>
        <dbReference type="Proteomes" id="UP000745663"/>
    </source>
</evidence>
<dbReference type="SUPFAM" id="SSF55874">
    <property type="entry name" value="ATPase domain of HSP90 chaperone/DNA topoisomerase II/histidine kinase"/>
    <property type="match status" value="1"/>
</dbReference>
<dbReference type="InterPro" id="IPR052016">
    <property type="entry name" value="Bact_Sigma-Reg"/>
</dbReference>
<name>A0ABS2C5U4_9PSED</name>
<dbReference type="RefSeq" id="WP_203585469.1">
    <property type="nucleotide sequence ID" value="NZ_JACOPV010000017.1"/>
</dbReference>
<keyword evidence="2" id="KW-0597">Phosphoprotein</keyword>
<evidence type="ECO:0000256" key="1">
    <source>
        <dbReference type="ARBA" id="ARBA00022801"/>
    </source>
</evidence>
<sequence length="567" mass="62526">MPESRLTVLIAEDGAADRLLLARIVSKQGHDVLTAENGEQAVALFAQQRPQLVLLDALMPVMDGFEAARQIKALAGEALVPIIFLTSLSEEEALVRCLEAGGDDFLAKPYRPVILAAKIKAMDRLRRLQATVLEQRDQISRHHHHLLNEQRVAKAVFDKVAHAGCLSAPNIRYLQSPYALFNGDLLLAAYTPCGDMHVLLGDFTGHGLPAAVGAMPLAEIFYGMTAKGYGLAQTLREMNAKLKRILPVDMFCCALMLNLSLQRRMVEFWNGGMPDSYLLPAAGGGDPLPMVSRHLPLGVLAAERFDDSTQVLPLALGERLLLLSDGVVDTSDDNDQLFGVERLLQVLGSNRQPELLFAEVQQALEAFRGRSRDDVSLLEITVVEADALLPRPVIYSDSGQSAPLDWSSQFEFRADTLKRFNPLPFLLQLLQEIHGLRAQSGALHSVLSELYSNALEHGVLGLDSGLKHDAQGFAEYYRQRNERLQALCSGYIRIGLRIEPQGQDGRLIIEVQDSGKGFDVSSVLARPRVEQGLHGRGLNLVRRLSRRAEWGDQGRRVCVEFAWEALA</sequence>
<dbReference type="InterPro" id="IPR011006">
    <property type="entry name" value="CheY-like_superfamily"/>
</dbReference>
<gene>
    <name evidence="4" type="ORF">H8F21_23870</name>
</gene>
<evidence type="ECO:0000256" key="2">
    <source>
        <dbReference type="PROSITE-ProRule" id="PRU00169"/>
    </source>
</evidence>
<evidence type="ECO:0000313" key="4">
    <source>
        <dbReference type="EMBL" id="MBM5460611.1"/>
    </source>
</evidence>
<dbReference type="EMBL" id="JACOPV010000017">
    <property type="protein sequence ID" value="MBM5460611.1"/>
    <property type="molecule type" value="Genomic_DNA"/>
</dbReference>
<feature type="modified residue" description="4-aspartylphosphate" evidence="2">
    <location>
        <position position="56"/>
    </location>
</feature>
<dbReference type="Gene3D" id="3.40.50.2300">
    <property type="match status" value="1"/>
</dbReference>
<dbReference type="PROSITE" id="PS50110">
    <property type="entry name" value="RESPONSE_REGULATORY"/>
    <property type="match status" value="1"/>
</dbReference>
<keyword evidence="5" id="KW-1185">Reference proteome</keyword>
<accession>A0ABS2C5U4</accession>
<comment type="caution">
    <text evidence="4">The sequence shown here is derived from an EMBL/GenBank/DDBJ whole genome shotgun (WGS) entry which is preliminary data.</text>
</comment>
<dbReference type="SMART" id="SM00331">
    <property type="entry name" value="PP2C_SIG"/>
    <property type="match status" value="1"/>
</dbReference>
<evidence type="ECO:0000259" key="3">
    <source>
        <dbReference type="PROSITE" id="PS50110"/>
    </source>
</evidence>
<proteinExistence type="predicted"/>
<dbReference type="Gene3D" id="3.30.565.10">
    <property type="entry name" value="Histidine kinase-like ATPase, C-terminal domain"/>
    <property type="match status" value="1"/>
</dbReference>
<protein>
    <submittedName>
        <fullName evidence="4">Fused response regulator/phosphatase</fullName>
    </submittedName>
</protein>
<dbReference type="SUPFAM" id="SSF52172">
    <property type="entry name" value="CheY-like"/>
    <property type="match status" value="1"/>
</dbReference>
<dbReference type="InterPro" id="IPR001932">
    <property type="entry name" value="PPM-type_phosphatase-like_dom"/>
</dbReference>
<dbReference type="Pfam" id="PF00072">
    <property type="entry name" value="Response_reg"/>
    <property type="match status" value="1"/>
</dbReference>
<dbReference type="Proteomes" id="UP000745663">
    <property type="component" value="Unassembled WGS sequence"/>
</dbReference>
<reference evidence="4 5" key="1">
    <citation type="submission" date="2020-08" db="EMBL/GenBank/DDBJ databases">
        <title>Description of novel Pseudomonas species.</title>
        <authorList>
            <person name="Duman M."/>
            <person name="Mulet M."/>
            <person name="Altun S."/>
            <person name="Saticioglu I.B."/>
            <person name="Lalucat J."/>
            <person name="Garcia-Valdes E."/>
        </authorList>
    </citation>
    <scope>NUCLEOTIDE SEQUENCE [LARGE SCALE GENOMIC DNA]</scope>
    <source>
        <strain evidence="4 5">P66</strain>
    </source>
</reference>
<dbReference type="InterPro" id="IPR001789">
    <property type="entry name" value="Sig_transdc_resp-reg_receiver"/>
</dbReference>
<dbReference type="CDD" id="cd16936">
    <property type="entry name" value="HATPase_RsbW-like"/>
    <property type="match status" value="1"/>
</dbReference>
<keyword evidence="1" id="KW-0378">Hydrolase</keyword>
<organism evidence="4 5">
    <name type="scientific">Pseudomonas arcuscaelestis</name>
    <dbReference type="NCBI Taxonomy" id="2710591"/>
    <lineage>
        <taxon>Bacteria</taxon>
        <taxon>Pseudomonadati</taxon>
        <taxon>Pseudomonadota</taxon>
        <taxon>Gammaproteobacteria</taxon>
        <taxon>Pseudomonadales</taxon>
        <taxon>Pseudomonadaceae</taxon>
        <taxon>Pseudomonas</taxon>
    </lineage>
</organism>
<feature type="domain" description="Response regulatory" evidence="3">
    <location>
        <begin position="7"/>
        <end position="123"/>
    </location>
</feature>
<dbReference type="Gene3D" id="3.60.40.10">
    <property type="entry name" value="PPM-type phosphatase domain"/>
    <property type="match status" value="1"/>
</dbReference>
<dbReference type="InterPro" id="IPR036890">
    <property type="entry name" value="HATPase_C_sf"/>
</dbReference>
<dbReference type="SMART" id="SM00448">
    <property type="entry name" value="REC"/>
    <property type="match status" value="1"/>
</dbReference>
<dbReference type="PANTHER" id="PTHR43156">
    <property type="entry name" value="STAGE II SPORULATION PROTEIN E-RELATED"/>
    <property type="match status" value="1"/>
</dbReference>
<dbReference type="InterPro" id="IPR036457">
    <property type="entry name" value="PPM-type-like_dom_sf"/>
</dbReference>
<dbReference type="Pfam" id="PF07228">
    <property type="entry name" value="SpoIIE"/>
    <property type="match status" value="1"/>
</dbReference>
<dbReference type="Pfam" id="PF02518">
    <property type="entry name" value="HATPase_c"/>
    <property type="match status" value="1"/>
</dbReference>